<evidence type="ECO:0000313" key="1">
    <source>
        <dbReference type="Proteomes" id="UP000887580"/>
    </source>
</evidence>
<dbReference type="Proteomes" id="UP000887580">
    <property type="component" value="Unplaced"/>
</dbReference>
<reference evidence="2" key="1">
    <citation type="submission" date="2022-11" db="UniProtKB">
        <authorList>
            <consortium name="WormBaseParasite"/>
        </authorList>
    </citation>
    <scope>IDENTIFICATION</scope>
</reference>
<protein>
    <submittedName>
        <fullName evidence="2">Uncharacterized protein</fullName>
    </submittedName>
</protein>
<name>A0AC35FNB4_9BILA</name>
<accession>A0AC35FNB4</accession>
<sequence length="134" mass="14832">MSTADATTGLCVMLEELGDNSSPKIEDLNNFYDSVFEFGRLNESAVLEFSDAERNSIIKSYPSAVEKAAKLTPDLIQGKSSPNELRLLLQKVKLVTDDLFELYKAAVEENVPGNVNENIEKLKTSQSEIEKMVA</sequence>
<evidence type="ECO:0000313" key="2">
    <source>
        <dbReference type="WBParaSite" id="PS1159_v2.g19219.t1"/>
    </source>
</evidence>
<organism evidence="1 2">
    <name type="scientific">Panagrolaimus sp. PS1159</name>
    <dbReference type="NCBI Taxonomy" id="55785"/>
    <lineage>
        <taxon>Eukaryota</taxon>
        <taxon>Metazoa</taxon>
        <taxon>Ecdysozoa</taxon>
        <taxon>Nematoda</taxon>
        <taxon>Chromadorea</taxon>
        <taxon>Rhabditida</taxon>
        <taxon>Tylenchina</taxon>
        <taxon>Panagrolaimomorpha</taxon>
        <taxon>Panagrolaimoidea</taxon>
        <taxon>Panagrolaimidae</taxon>
        <taxon>Panagrolaimus</taxon>
    </lineage>
</organism>
<proteinExistence type="predicted"/>
<dbReference type="WBParaSite" id="PS1159_v2.g19219.t1">
    <property type="protein sequence ID" value="PS1159_v2.g19219.t1"/>
    <property type="gene ID" value="PS1159_v2.g19219"/>
</dbReference>